<evidence type="ECO:0000256" key="2">
    <source>
        <dbReference type="SAM" id="Phobius"/>
    </source>
</evidence>
<feature type="compositionally biased region" description="Acidic residues" evidence="1">
    <location>
        <begin position="263"/>
        <end position="275"/>
    </location>
</feature>
<evidence type="ECO:0000313" key="4">
    <source>
        <dbReference type="Proteomes" id="UP001652623"/>
    </source>
</evidence>
<keyword evidence="2" id="KW-0812">Transmembrane</keyword>
<sequence length="307" mass="34641">MCLLLLHHLFPLQVSTFSHIFFGFPTDFLTLSFPSSDEPKATLFFLYHFLSFLIFSHVLLQSTDTVVFLTFSHFFAAFFFFPLSWSVWQKGNRRLDAALDAMAAMGFSEKLVTQTVNELLKVYGDGGWVFIEEASYLLLINILLKKQNDDYEEKDTSLGDGDRGREDTETSAVGPPTTIESLDSVSLTNDSAEKDCLPTAEAEKRGLENMDLNSRKRSVNFIAGRIVKDIGACKYNMKILGGSQQLVGGVSSGTRKPCHGWLSDDDEDDDLEDLPPDPLPDCLEKPLVGWNGNRKRNRRWDMRPEDM</sequence>
<dbReference type="RefSeq" id="XP_048325542.2">
    <property type="nucleotide sequence ID" value="XM_048469585.2"/>
</dbReference>
<dbReference type="InterPro" id="IPR018848">
    <property type="entry name" value="WIYLD_domain"/>
</dbReference>
<dbReference type="PANTHER" id="PTHR34271">
    <property type="entry name" value="NUCLEOLAR HISTONE METHYLTRANSFERASE-RELATED PROTEIN"/>
    <property type="match status" value="1"/>
</dbReference>
<feature type="compositionally biased region" description="Polar residues" evidence="1">
    <location>
        <begin position="178"/>
        <end position="190"/>
    </location>
</feature>
<feature type="compositionally biased region" description="Basic and acidic residues" evidence="1">
    <location>
        <begin position="152"/>
        <end position="168"/>
    </location>
</feature>
<keyword evidence="2" id="KW-0472">Membrane</keyword>
<evidence type="ECO:0000259" key="3">
    <source>
        <dbReference type="Pfam" id="PF10440"/>
    </source>
</evidence>
<dbReference type="GeneID" id="107413783"/>
<keyword evidence="2" id="KW-1133">Transmembrane helix</keyword>
<protein>
    <submittedName>
        <fullName evidence="5">Uncharacterized protein LOC107413783 isoform X1</fullName>
    </submittedName>
</protein>
<feature type="transmembrane region" description="Helical" evidence="2">
    <location>
        <begin position="67"/>
        <end position="88"/>
    </location>
</feature>
<accession>A0ABM3ICH1</accession>
<feature type="transmembrane region" description="Helical" evidence="2">
    <location>
        <begin position="42"/>
        <end position="60"/>
    </location>
</feature>
<evidence type="ECO:0000256" key="1">
    <source>
        <dbReference type="SAM" id="MobiDB-lite"/>
    </source>
</evidence>
<evidence type="ECO:0000313" key="5">
    <source>
        <dbReference type="RefSeq" id="XP_048325542.2"/>
    </source>
</evidence>
<dbReference type="PANTHER" id="PTHR34271:SF1">
    <property type="entry name" value="NUCLEOLAR HISTONE METHYLTRANSFERASE-RELATED PROTEIN"/>
    <property type="match status" value="1"/>
</dbReference>
<dbReference type="Pfam" id="PF10440">
    <property type="entry name" value="WIYLD"/>
    <property type="match status" value="1"/>
</dbReference>
<feature type="region of interest" description="Disordered" evidence="1">
    <location>
        <begin position="258"/>
        <end position="307"/>
    </location>
</feature>
<reference evidence="5" key="1">
    <citation type="submission" date="2025-08" db="UniProtKB">
        <authorList>
            <consortium name="RefSeq"/>
        </authorList>
    </citation>
    <scope>IDENTIFICATION</scope>
    <source>
        <tissue evidence="5">Seedling</tissue>
    </source>
</reference>
<proteinExistence type="predicted"/>
<feature type="domain" description="WIYLD" evidence="3">
    <location>
        <begin position="90"/>
        <end position="148"/>
    </location>
</feature>
<gene>
    <name evidence="5" type="primary">LOC107413783</name>
</gene>
<dbReference type="Gene3D" id="1.10.8.850">
    <property type="entry name" value="Histone-lysine N methyltransferase , C-terminal domain-like"/>
    <property type="match status" value="1"/>
</dbReference>
<name>A0ABM3ICH1_ZIZJJ</name>
<feature type="region of interest" description="Disordered" evidence="1">
    <location>
        <begin position="152"/>
        <end position="195"/>
    </location>
</feature>
<dbReference type="Proteomes" id="UP001652623">
    <property type="component" value="Chromosome 8"/>
</dbReference>
<keyword evidence="4" id="KW-1185">Reference proteome</keyword>
<organism evidence="4 5">
    <name type="scientific">Ziziphus jujuba</name>
    <name type="common">Chinese jujube</name>
    <name type="synonym">Ziziphus sativa</name>
    <dbReference type="NCBI Taxonomy" id="326968"/>
    <lineage>
        <taxon>Eukaryota</taxon>
        <taxon>Viridiplantae</taxon>
        <taxon>Streptophyta</taxon>
        <taxon>Embryophyta</taxon>
        <taxon>Tracheophyta</taxon>
        <taxon>Spermatophyta</taxon>
        <taxon>Magnoliopsida</taxon>
        <taxon>eudicotyledons</taxon>
        <taxon>Gunneridae</taxon>
        <taxon>Pentapetalae</taxon>
        <taxon>rosids</taxon>
        <taxon>fabids</taxon>
        <taxon>Rosales</taxon>
        <taxon>Rhamnaceae</taxon>
        <taxon>Paliureae</taxon>
        <taxon>Ziziphus</taxon>
    </lineage>
</organism>
<dbReference type="InterPro" id="IPR043017">
    <property type="entry name" value="WIYLD_dom_sf"/>
</dbReference>